<reference evidence="4 5" key="1">
    <citation type="submission" date="2020-08" db="EMBL/GenBank/DDBJ databases">
        <title>Plant Genome Project.</title>
        <authorList>
            <person name="Zhang R.-G."/>
        </authorList>
    </citation>
    <scope>NUCLEOTIDE SEQUENCE [LARGE SCALE GENOMIC DNA]</scope>
    <source>
        <tissue evidence="4">Rhizome</tissue>
    </source>
</reference>
<sequence length="727" mass="79763">MESLKPQAEDPPPAAKLPDPPPLSRSARRASDPAVSPFLPGREEPERGAFRVGDLVWGKLKVRTWWPGEVLDPSTEIAPETKMLVDGNSVLVSFFGDAEIVARFEVSKVIPFEEDLPRMLRQSASPRFVRAVKDALAETENRLMSEFLCGSSTDSNLEGVGKCSISNYSPEQFCERLLDAAKDASGVGWLEGVLLRSWALALRRQVQSPADLLESESPLLDTVAIDELEVEGKVGYSRVAKGPQIAEASNHKNKERSIAELIAGNDLEVAQPPENMVKNSTLHILSAPQSPESPIPKKKGGRRTTFGVKNAVELDKPNSPSLSSEEQTRTGGTVFERERRSSGREHKRSKYLSPPYANEIGHTRHSVTEGSESPESSFIKSFSQVSKKEDEIHIVSNGNQNSTVAILTVLHSVAANPLSPKLIRSTIAVSDLFKKFRSSFCLGDTNLFDYQKFMNELGRMDEQFAENSKDSNTTKEISMLKRTKKVNLVSNEAPVDKGIEVCVPSEPGKVQKRRKMKHGEAGSETTFVQENSNANGTKRVDLSQEKEMVKSSVDSQIDLNSNAKDATDVRTPPTAVTGIVDHSEHNKLGRKRKTQGTMLETESKYACQPGTISSQIKTSSASNSPLPYVRKSLERMISKLTGFVKAETEVGSSNALKPEIVDNLVGDMDGLLKKVNMLLTGPPGNRGCRKSSFAMMVFSGLLVVTKFFSAIVLYNGLFIYVALAMEY</sequence>
<name>A0A8J5GI25_ZINOF</name>
<evidence type="ECO:0000313" key="4">
    <source>
        <dbReference type="EMBL" id="KAG6504689.1"/>
    </source>
</evidence>
<proteinExistence type="predicted"/>
<dbReference type="EMBL" id="JACMSC010000010">
    <property type="protein sequence ID" value="KAG6504689.1"/>
    <property type="molecule type" value="Genomic_DNA"/>
</dbReference>
<dbReference type="Proteomes" id="UP000734854">
    <property type="component" value="Unassembled WGS sequence"/>
</dbReference>
<dbReference type="Gene3D" id="2.30.30.140">
    <property type="match status" value="1"/>
</dbReference>
<dbReference type="Pfam" id="PF00855">
    <property type="entry name" value="PWWP"/>
    <property type="match status" value="1"/>
</dbReference>
<keyword evidence="5" id="KW-1185">Reference proteome</keyword>
<evidence type="ECO:0000256" key="2">
    <source>
        <dbReference type="SAM" id="Phobius"/>
    </source>
</evidence>
<feature type="compositionally biased region" description="Basic and acidic residues" evidence="1">
    <location>
        <begin position="335"/>
        <end position="344"/>
    </location>
</feature>
<evidence type="ECO:0000256" key="1">
    <source>
        <dbReference type="SAM" id="MobiDB-lite"/>
    </source>
</evidence>
<accession>A0A8J5GI25</accession>
<protein>
    <recommendedName>
        <fullName evidence="3">PWWP domain-containing protein</fullName>
    </recommendedName>
</protein>
<feature type="compositionally biased region" description="Pro residues" evidence="1">
    <location>
        <begin position="9"/>
        <end position="23"/>
    </location>
</feature>
<feature type="region of interest" description="Disordered" evidence="1">
    <location>
        <begin position="509"/>
        <end position="536"/>
    </location>
</feature>
<comment type="caution">
    <text evidence="4">The sequence shown here is derived from an EMBL/GenBank/DDBJ whole genome shotgun (WGS) entry which is preliminary data.</text>
</comment>
<evidence type="ECO:0000259" key="3">
    <source>
        <dbReference type="PROSITE" id="PS50812"/>
    </source>
</evidence>
<feature type="compositionally biased region" description="Polar residues" evidence="1">
    <location>
        <begin position="368"/>
        <end position="382"/>
    </location>
</feature>
<dbReference type="SMART" id="SM00293">
    <property type="entry name" value="PWWP"/>
    <property type="match status" value="1"/>
</dbReference>
<feature type="compositionally biased region" description="Polar residues" evidence="1">
    <location>
        <begin position="318"/>
        <end position="331"/>
    </location>
</feature>
<dbReference type="InterPro" id="IPR000313">
    <property type="entry name" value="PWWP_dom"/>
</dbReference>
<keyword evidence="2" id="KW-0472">Membrane</keyword>
<dbReference type="PROSITE" id="PS50812">
    <property type="entry name" value="PWWP"/>
    <property type="match status" value="1"/>
</dbReference>
<dbReference type="SUPFAM" id="SSF63748">
    <property type="entry name" value="Tudor/PWWP/MBT"/>
    <property type="match status" value="1"/>
</dbReference>
<feature type="compositionally biased region" description="Polar residues" evidence="1">
    <location>
        <begin position="523"/>
        <end position="536"/>
    </location>
</feature>
<organism evidence="4 5">
    <name type="scientific">Zingiber officinale</name>
    <name type="common">Ginger</name>
    <name type="synonym">Amomum zingiber</name>
    <dbReference type="NCBI Taxonomy" id="94328"/>
    <lineage>
        <taxon>Eukaryota</taxon>
        <taxon>Viridiplantae</taxon>
        <taxon>Streptophyta</taxon>
        <taxon>Embryophyta</taxon>
        <taxon>Tracheophyta</taxon>
        <taxon>Spermatophyta</taxon>
        <taxon>Magnoliopsida</taxon>
        <taxon>Liliopsida</taxon>
        <taxon>Zingiberales</taxon>
        <taxon>Zingiberaceae</taxon>
        <taxon>Zingiber</taxon>
    </lineage>
</organism>
<keyword evidence="2" id="KW-0812">Transmembrane</keyword>
<evidence type="ECO:0000313" key="5">
    <source>
        <dbReference type="Proteomes" id="UP000734854"/>
    </source>
</evidence>
<feature type="domain" description="PWWP" evidence="3">
    <location>
        <begin position="52"/>
        <end position="115"/>
    </location>
</feature>
<dbReference type="CDD" id="cd05162">
    <property type="entry name" value="PWWP"/>
    <property type="match status" value="1"/>
</dbReference>
<feature type="region of interest" description="Disordered" evidence="1">
    <location>
        <begin position="1"/>
        <end position="43"/>
    </location>
</feature>
<dbReference type="AlphaFoldDB" id="A0A8J5GI25"/>
<gene>
    <name evidence="4" type="ORF">ZIOFF_037025</name>
</gene>
<feature type="transmembrane region" description="Helical" evidence="2">
    <location>
        <begin position="693"/>
        <end position="723"/>
    </location>
</feature>
<dbReference type="PANTHER" id="PTHR10688:SF3">
    <property type="entry name" value="PWWP DOMAIN-CONTAINING PROTEIN 6"/>
    <property type="match status" value="1"/>
</dbReference>
<dbReference type="PANTHER" id="PTHR10688">
    <property type="entry name" value="PWWP DOMAIN-CONTAINING PROTEIN"/>
    <property type="match status" value="1"/>
</dbReference>
<feature type="region of interest" description="Disordered" evidence="1">
    <location>
        <begin position="311"/>
        <end position="382"/>
    </location>
</feature>
<dbReference type="InterPro" id="IPR052657">
    <property type="entry name" value="PDP_family_Arabidopsis"/>
</dbReference>
<keyword evidence="2" id="KW-1133">Transmembrane helix</keyword>